<reference evidence="2 4" key="1">
    <citation type="journal article" date="2018" name="Front. Microbiol.">
        <title>Genome-Based Analysis Reveals the Taxonomy and Diversity of the Family Idiomarinaceae.</title>
        <authorList>
            <person name="Liu Y."/>
            <person name="Lai Q."/>
            <person name="Shao Z."/>
        </authorList>
    </citation>
    <scope>NUCLEOTIDE SEQUENCE [LARGE SCALE GENOMIC DNA]</scope>
    <source>
        <strain evidence="2 4">CF12-14</strain>
    </source>
</reference>
<proteinExistence type="predicted"/>
<dbReference type="AlphaFoldDB" id="A0A327X341"/>
<gene>
    <name evidence="1" type="ORF">B0I24_106155</name>
    <name evidence="2" type="ORF">CWE07_08480</name>
</gene>
<comment type="caution">
    <text evidence="1">The sequence shown here is derived from an EMBL/GenBank/DDBJ whole genome shotgun (WGS) entry which is preliminary data.</text>
</comment>
<evidence type="ECO:0000313" key="4">
    <source>
        <dbReference type="Proteomes" id="UP000287865"/>
    </source>
</evidence>
<dbReference type="RefSeq" id="WP_111569454.1">
    <property type="nucleotide sequence ID" value="NZ_PIPK01000006.1"/>
</dbReference>
<dbReference type="Pfam" id="PF07751">
    <property type="entry name" value="Abi_2"/>
    <property type="match status" value="1"/>
</dbReference>
<keyword evidence="4" id="KW-1185">Reference proteome</keyword>
<evidence type="ECO:0000313" key="3">
    <source>
        <dbReference type="Proteomes" id="UP000249203"/>
    </source>
</evidence>
<evidence type="ECO:0000313" key="2">
    <source>
        <dbReference type="EMBL" id="RUO24692.1"/>
    </source>
</evidence>
<name>A0A327X341_9GAMM</name>
<dbReference type="EMBL" id="PIPK01000006">
    <property type="protein sequence ID" value="RUO24692.1"/>
    <property type="molecule type" value="Genomic_DNA"/>
</dbReference>
<accession>A0A327X341</accession>
<dbReference type="EMBL" id="QLMD01000006">
    <property type="protein sequence ID" value="RAJ97092.1"/>
    <property type="molecule type" value="Genomic_DNA"/>
</dbReference>
<dbReference type="Proteomes" id="UP000287865">
    <property type="component" value="Unassembled WGS sequence"/>
</dbReference>
<protein>
    <submittedName>
        <fullName evidence="1">Abortive infection bacteriophage resistance protein</fullName>
    </submittedName>
</protein>
<dbReference type="Proteomes" id="UP000249203">
    <property type="component" value="Unassembled WGS sequence"/>
</dbReference>
<dbReference type="InterPro" id="IPR011664">
    <property type="entry name" value="Abi_system_AbiD/AbiF-like"/>
</dbReference>
<sequence length="312" mass="36645">MPESRVFSKQPLDYEALVAKLELRGLIINDHNAALMQLQRISYYRFVGYGLPFECYSSDGVRLGAYLAGTRFEHILKLYNDDVLLRHHILEALGEIEIGVRNLVNHTMCLQHQNAHWFMDSANFVESDKFKHQKLLKKIAVDTSKAALDGSEKQQQRELFIQHYYSRYDEPPYPPGWMIAEVLSLGSWSTIYAHFAVSRDKKAISKRLDLSPATLTSWLHALTYLRNLCAHHGRLARRHLTIQPKQDKALPIREKPCLFNYLCVIWYLLERIFPESEWLDRLFDIVERVDQKFEVYGIPNDWFEDEFWLAVK</sequence>
<reference evidence="1 3" key="2">
    <citation type="submission" date="2018-06" db="EMBL/GenBank/DDBJ databases">
        <title>Genomic Encyclopedia of Type Strains, Phase III (KMG-III): the genomes of soil and plant-associated and newly described type strains.</title>
        <authorList>
            <person name="Whitman W."/>
        </authorList>
    </citation>
    <scope>NUCLEOTIDE SEQUENCE [LARGE SCALE GENOMIC DNA]</scope>
    <source>
        <strain evidence="1 3">CGMCC 1.15366</strain>
    </source>
</reference>
<evidence type="ECO:0000313" key="1">
    <source>
        <dbReference type="EMBL" id="RAJ97092.1"/>
    </source>
</evidence>
<organism evidence="1 3">
    <name type="scientific">Aliidiomarina maris</name>
    <dbReference type="NCBI Taxonomy" id="531312"/>
    <lineage>
        <taxon>Bacteria</taxon>
        <taxon>Pseudomonadati</taxon>
        <taxon>Pseudomonadota</taxon>
        <taxon>Gammaproteobacteria</taxon>
        <taxon>Alteromonadales</taxon>
        <taxon>Idiomarinaceae</taxon>
        <taxon>Aliidiomarina</taxon>
    </lineage>
</organism>
<dbReference type="OrthoDB" id="5363652at2"/>